<evidence type="ECO:0000256" key="1">
    <source>
        <dbReference type="SAM" id="MobiDB-lite"/>
    </source>
</evidence>
<dbReference type="EMBL" id="JAUIQD010000004">
    <property type="protein sequence ID" value="KAK3353074.1"/>
    <property type="molecule type" value="Genomic_DNA"/>
</dbReference>
<evidence type="ECO:0000313" key="4">
    <source>
        <dbReference type="Proteomes" id="UP001275084"/>
    </source>
</evidence>
<dbReference type="Proteomes" id="UP001275084">
    <property type="component" value="Unassembled WGS sequence"/>
</dbReference>
<dbReference type="AlphaFoldDB" id="A0AAJ0HIN2"/>
<gene>
    <name evidence="3" type="ORF">B0T25DRAFT_200818</name>
</gene>
<organism evidence="3 4">
    <name type="scientific">Lasiosphaeria hispida</name>
    <dbReference type="NCBI Taxonomy" id="260671"/>
    <lineage>
        <taxon>Eukaryota</taxon>
        <taxon>Fungi</taxon>
        <taxon>Dikarya</taxon>
        <taxon>Ascomycota</taxon>
        <taxon>Pezizomycotina</taxon>
        <taxon>Sordariomycetes</taxon>
        <taxon>Sordariomycetidae</taxon>
        <taxon>Sordariales</taxon>
        <taxon>Lasiosphaeriaceae</taxon>
        <taxon>Lasiosphaeria</taxon>
    </lineage>
</organism>
<evidence type="ECO:0000256" key="2">
    <source>
        <dbReference type="SAM" id="SignalP"/>
    </source>
</evidence>
<protein>
    <submittedName>
        <fullName evidence="3">Uncharacterized protein</fullName>
    </submittedName>
</protein>
<feature type="chain" id="PRO_5042565667" evidence="2">
    <location>
        <begin position="26"/>
        <end position="164"/>
    </location>
</feature>
<reference evidence="3" key="1">
    <citation type="journal article" date="2023" name="Mol. Phylogenet. Evol.">
        <title>Genome-scale phylogeny and comparative genomics of the fungal order Sordariales.</title>
        <authorList>
            <person name="Hensen N."/>
            <person name="Bonometti L."/>
            <person name="Westerberg I."/>
            <person name="Brannstrom I.O."/>
            <person name="Guillou S."/>
            <person name="Cros-Aarteil S."/>
            <person name="Calhoun S."/>
            <person name="Haridas S."/>
            <person name="Kuo A."/>
            <person name="Mondo S."/>
            <person name="Pangilinan J."/>
            <person name="Riley R."/>
            <person name="LaButti K."/>
            <person name="Andreopoulos B."/>
            <person name="Lipzen A."/>
            <person name="Chen C."/>
            <person name="Yan M."/>
            <person name="Daum C."/>
            <person name="Ng V."/>
            <person name="Clum A."/>
            <person name="Steindorff A."/>
            <person name="Ohm R.A."/>
            <person name="Martin F."/>
            <person name="Silar P."/>
            <person name="Natvig D.O."/>
            <person name="Lalanne C."/>
            <person name="Gautier V."/>
            <person name="Ament-Velasquez S.L."/>
            <person name="Kruys A."/>
            <person name="Hutchinson M.I."/>
            <person name="Powell A.J."/>
            <person name="Barry K."/>
            <person name="Miller A.N."/>
            <person name="Grigoriev I.V."/>
            <person name="Debuchy R."/>
            <person name="Gladieux P."/>
            <person name="Hiltunen Thoren M."/>
            <person name="Johannesson H."/>
        </authorList>
    </citation>
    <scope>NUCLEOTIDE SEQUENCE</scope>
    <source>
        <strain evidence="3">CBS 955.72</strain>
    </source>
</reference>
<feature type="signal peptide" evidence="2">
    <location>
        <begin position="1"/>
        <end position="25"/>
    </location>
</feature>
<accession>A0AAJ0HIN2</accession>
<feature type="compositionally biased region" description="Low complexity" evidence="1">
    <location>
        <begin position="54"/>
        <end position="68"/>
    </location>
</feature>
<feature type="region of interest" description="Disordered" evidence="1">
    <location>
        <begin position="54"/>
        <end position="77"/>
    </location>
</feature>
<evidence type="ECO:0000313" key="3">
    <source>
        <dbReference type="EMBL" id="KAK3353074.1"/>
    </source>
</evidence>
<name>A0AAJ0HIN2_9PEZI</name>
<feature type="region of interest" description="Disordered" evidence="1">
    <location>
        <begin position="125"/>
        <end position="164"/>
    </location>
</feature>
<comment type="caution">
    <text evidence="3">The sequence shown here is derived from an EMBL/GenBank/DDBJ whole genome shotgun (WGS) entry which is preliminary data.</text>
</comment>
<proteinExistence type="predicted"/>
<reference evidence="3" key="2">
    <citation type="submission" date="2023-06" db="EMBL/GenBank/DDBJ databases">
        <authorList>
            <consortium name="Lawrence Berkeley National Laboratory"/>
            <person name="Haridas S."/>
            <person name="Hensen N."/>
            <person name="Bonometti L."/>
            <person name="Westerberg I."/>
            <person name="Brannstrom I.O."/>
            <person name="Guillou S."/>
            <person name="Cros-Aarteil S."/>
            <person name="Calhoun S."/>
            <person name="Kuo A."/>
            <person name="Mondo S."/>
            <person name="Pangilinan J."/>
            <person name="Riley R."/>
            <person name="Labutti K."/>
            <person name="Andreopoulos B."/>
            <person name="Lipzen A."/>
            <person name="Chen C."/>
            <person name="Yanf M."/>
            <person name="Daum C."/>
            <person name="Ng V."/>
            <person name="Clum A."/>
            <person name="Steindorff A."/>
            <person name="Ohm R."/>
            <person name="Martin F."/>
            <person name="Silar P."/>
            <person name="Natvig D."/>
            <person name="Lalanne C."/>
            <person name="Gautier V."/>
            <person name="Ament-Velasquez S.L."/>
            <person name="Kruys A."/>
            <person name="Hutchinson M.I."/>
            <person name="Powell A.J."/>
            <person name="Barry K."/>
            <person name="Miller A.N."/>
            <person name="Grigoriev I.V."/>
            <person name="Debuchy R."/>
            <person name="Gladieux P."/>
            <person name="Thoren M.H."/>
            <person name="Johannesson H."/>
        </authorList>
    </citation>
    <scope>NUCLEOTIDE SEQUENCE</scope>
    <source>
        <strain evidence="3">CBS 955.72</strain>
    </source>
</reference>
<keyword evidence="4" id="KW-1185">Reference proteome</keyword>
<sequence>MRASALGFLTYHNLLFSFLTPRCFGMHLPGCGPDAPVDWCSMLLALLSNSPHTHYTPSTPSSSPSPLSFAATLGRGDRSVRPGERLVVTAPFQGTQDGRTIGLTKWPKLGHQIVPNFRLHHPASFSNRCTHPKAAKSQLIDRHASPASQVPSRPAAPPSRCNGV</sequence>
<keyword evidence="2" id="KW-0732">Signal</keyword>